<dbReference type="Pfam" id="PF00850">
    <property type="entry name" value="Hist_deacetyl"/>
    <property type="match status" value="1"/>
</dbReference>
<sequence length="311" mass="33343">MTTALLTHPDCLAHRTPPGHPERPERLQAVTEALTAERFALLLREEAPLADAAAVLRAHPQIYMDILRAEIPAEGTVALDADTHVSPGSLDAAFRALGGALRAVDMVLGGQAQNAFAAVRPPGHHAEHNRAMGFCLFSTVAIAAKYALDHHGLSRVAVMDFDVHHGNGTQDVLWEEPRALFVSSHQMPLWPFTGAPEEKGAHDNVLNVPLPPHSDGARVRAEFESKVLPRLDAFAPDLLLVSAGFDAHTADPLAQLHLREADFVWITERLCDIADAHCGGRMVSTLEGGYDLDALAASAAAHVGVLMERGA</sequence>
<dbReference type="EMBL" id="SLXL01000001">
    <property type="protein sequence ID" value="TCP27761.1"/>
    <property type="molecule type" value="Genomic_DNA"/>
</dbReference>
<dbReference type="PANTHER" id="PTHR10625">
    <property type="entry name" value="HISTONE DEACETYLASE HDAC1-RELATED"/>
    <property type="match status" value="1"/>
</dbReference>
<dbReference type="Gene3D" id="3.40.800.20">
    <property type="entry name" value="Histone deacetylase domain"/>
    <property type="match status" value="1"/>
</dbReference>
<dbReference type="InterPro" id="IPR000286">
    <property type="entry name" value="HDACs"/>
</dbReference>
<dbReference type="OrthoDB" id="9808367at2"/>
<dbReference type="InterPro" id="IPR037138">
    <property type="entry name" value="His_deacetylse_dom_sf"/>
</dbReference>
<dbReference type="AlphaFoldDB" id="A0A4R2P1L7"/>
<dbReference type="Proteomes" id="UP000295733">
    <property type="component" value="Unassembled WGS sequence"/>
</dbReference>
<dbReference type="PANTHER" id="PTHR10625:SF10">
    <property type="entry name" value="HISTONE DEACETYLASE HDAC1"/>
    <property type="match status" value="1"/>
</dbReference>
<evidence type="ECO:0000259" key="3">
    <source>
        <dbReference type="Pfam" id="PF00850"/>
    </source>
</evidence>
<proteinExistence type="inferred from homology"/>
<dbReference type="CDD" id="cd11599">
    <property type="entry name" value="HDAC_classII_2"/>
    <property type="match status" value="1"/>
</dbReference>
<dbReference type="RefSeq" id="WP_132599408.1">
    <property type="nucleotide sequence ID" value="NZ_NRRP01000009.1"/>
</dbReference>
<comment type="similarity">
    <text evidence="1">Belongs to the histone deacetylase family.</text>
</comment>
<name>A0A4R2P1L7_RHOAD</name>
<accession>A0A4R2P1L7</accession>
<dbReference type="PRINTS" id="PR01270">
    <property type="entry name" value="HDASUPER"/>
</dbReference>
<gene>
    <name evidence="4" type="ORF">EV656_101673</name>
</gene>
<keyword evidence="5" id="KW-1185">Reference proteome</keyword>
<evidence type="ECO:0000256" key="2">
    <source>
        <dbReference type="SAM" id="MobiDB-lite"/>
    </source>
</evidence>
<dbReference type="SUPFAM" id="SSF52768">
    <property type="entry name" value="Arginase/deacetylase"/>
    <property type="match status" value="1"/>
</dbReference>
<organism evidence="4 5">
    <name type="scientific">Rhodovulum adriaticum</name>
    <name type="common">Rhodopseudomonas adriatica</name>
    <dbReference type="NCBI Taxonomy" id="35804"/>
    <lineage>
        <taxon>Bacteria</taxon>
        <taxon>Pseudomonadati</taxon>
        <taxon>Pseudomonadota</taxon>
        <taxon>Alphaproteobacteria</taxon>
        <taxon>Rhodobacterales</taxon>
        <taxon>Paracoccaceae</taxon>
        <taxon>Rhodovulum</taxon>
    </lineage>
</organism>
<dbReference type="InterPro" id="IPR023801">
    <property type="entry name" value="His_deacetylse_dom"/>
</dbReference>
<dbReference type="GO" id="GO:0040029">
    <property type="term" value="P:epigenetic regulation of gene expression"/>
    <property type="evidence" value="ECO:0007669"/>
    <property type="project" value="TreeGrafter"/>
</dbReference>
<reference evidence="4 5" key="1">
    <citation type="submission" date="2019-03" db="EMBL/GenBank/DDBJ databases">
        <title>Genomic Encyclopedia of Type Strains, Phase IV (KMG-IV): sequencing the most valuable type-strain genomes for metagenomic binning, comparative biology and taxonomic classification.</title>
        <authorList>
            <person name="Goeker M."/>
        </authorList>
    </citation>
    <scope>NUCLEOTIDE SEQUENCE [LARGE SCALE GENOMIC DNA]</scope>
    <source>
        <strain evidence="4 5">DSM 2781</strain>
    </source>
</reference>
<dbReference type="GO" id="GO:0004407">
    <property type="term" value="F:histone deacetylase activity"/>
    <property type="evidence" value="ECO:0007669"/>
    <property type="project" value="TreeGrafter"/>
</dbReference>
<evidence type="ECO:0000256" key="1">
    <source>
        <dbReference type="ARBA" id="ARBA00005947"/>
    </source>
</evidence>
<dbReference type="InterPro" id="IPR023696">
    <property type="entry name" value="Ureohydrolase_dom_sf"/>
</dbReference>
<protein>
    <submittedName>
        <fullName evidence="4">Acetoin utilization deacetylase AcuC-like enzyme</fullName>
    </submittedName>
</protein>
<feature type="domain" description="Histone deacetylase" evidence="3">
    <location>
        <begin position="20"/>
        <end position="305"/>
    </location>
</feature>
<feature type="region of interest" description="Disordered" evidence="2">
    <location>
        <begin position="1"/>
        <end position="23"/>
    </location>
</feature>
<comment type="caution">
    <text evidence="4">The sequence shown here is derived from an EMBL/GenBank/DDBJ whole genome shotgun (WGS) entry which is preliminary data.</text>
</comment>
<evidence type="ECO:0000313" key="4">
    <source>
        <dbReference type="EMBL" id="TCP27761.1"/>
    </source>
</evidence>
<evidence type="ECO:0000313" key="5">
    <source>
        <dbReference type="Proteomes" id="UP000295733"/>
    </source>
</evidence>